<name>A0A1X7RUL2_ZYMT9</name>
<feature type="chain" id="PRO_5013050097" description="Apple domain-containing protein" evidence="1">
    <location>
        <begin position="17"/>
        <end position="311"/>
    </location>
</feature>
<evidence type="ECO:0000256" key="1">
    <source>
        <dbReference type="SAM" id="SignalP"/>
    </source>
</evidence>
<proteinExistence type="predicted"/>
<evidence type="ECO:0000313" key="2">
    <source>
        <dbReference type="EMBL" id="SMQ50930.1"/>
    </source>
</evidence>
<reference evidence="2 3" key="1">
    <citation type="submission" date="2016-06" db="EMBL/GenBank/DDBJ databases">
        <authorList>
            <person name="Kjaerup R.B."/>
            <person name="Dalgaard T.S."/>
            <person name="Juul-Madsen H.R."/>
        </authorList>
    </citation>
    <scope>NUCLEOTIDE SEQUENCE [LARGE SCALE GENOMIC DNA]</scope>
</reference>
<dbReference type="EMBL" id="LT853696">
    <property type="protein sequence ID" value="SMQ50930.1"/>
    <property type="molecule type" value="Genomic_DNA"/>
</dbReference>
<gene>
    <name evidence="2" type="ORF">ZT3D7_G6083</name>
</gene>
<accession>A0A1X7RUL2</accession>
<organism evidence="2 3">
    <name type="scientific">Zymoseptoria tritici (strain ST99CH_3D7)</name>
    <dbReference type="NCBI Taxonomy" id="1276538"/>
    <lineage>
        <taxon>Eukaryota</taxon>
        <taxon>Fungi</taxon>
        <taxon>Dikarya</taxon>
        <taxon>Ascomycota</taxon>
        <taxon>Pezizomycotina</taxon>
        <taxon>Dothideomycetes</taxon>
        <taxon>Dothideomycetidae</taxon>
        <taxon>Mycosphaerellales</taxon>
        <taxon>Mycosphaerellaceae</taxon>
        <taxon>Zymoseptoria</taxon>
    </lineage>
</organism>
<protein>
    <recommendedName>
        <fullName evidence="4">Apple domain-containing protein</fullName>
    </recommendedName>
</protein>
<dbReference type="AlphaFoldDB" id="A0A1X7RUL2"/>
<evidence type="ECO:0000313" key="3">
    <source>
        <dbReference type="Proteomes" id="UP000215127"/>
    </source>
</evidence>
<feature type="signal peptide" evidence="1">
    <location>
        <begin position="1"/>
        <end position="16"/>
    </location>
</feature>
<keyword evidence="1" id="KW-0732">Signal</keyword>
<keyword evidence="3" id="KW-1185">Reference proteome</keyword>
<sequence length="311" mass="32792">MHIFALLPLCAGLAYALPQDNCETTTVQVIEPTTTATYTSTAVVTVRPSTAQDLGTFTLVSTIKSTKTHFTLTTSSTECQSSATATVPKATTTAYAEGYGKLRRREMGLHPRADCTVTETSTTTYGQTQTWVMASGKTSTRTAYTEFFQATVTEYKSSGIAHFIATATDTTTAPCGGATVTDDSWTSTVALDARCSPSAMISAYSGFGIDWLSDTPLSGGTYETTTDNASECCQQCAVAEDCSASAWDIRTGKCKLEFATDYQTGELNCGQPLLGYYDAGPSSPMSPGAGWHIANVCGKATFGQAKPDDGT</sequence>
<dbReference type="Proteomes" id="UP000215127">
    <property type="component" value="Chromosome 5"/>
</dbReference>
<evidence type="ECO:0008006" key="4">
    <source>
        <dbReference type="Google" id="ProtNLM"/>
    </source>
</evidence>